<evidence type="ECO:0000313" key="2">
    <source>
        <dbReference type="Proteomes" id="UP000095039"/>
    </source>
</evidence>
<gene>
    <name evidence="1" type="ORF">A1OK_15585</name>
</gene>
<accession>A0A1E5BYU8</accession>
<comment type="caution">
    <text evidence="1">The sequence shown here is derived from an EMBL/GenBank/DDBJ whole genome shotgun (WGS) entry which is preliminary data.</text>
</comment>
<dbReference type="Gene3D" id="3.20.20.450">
    <property type="entry name" value="EAL domain"/>
    <property type="match status" value="1"/>
</dbReference>
<dbReference type="EMBL" id="AJWN02000094">
    <property type="protein sequence ID" value="OEE58415.1"/>
    <property type="molecule type" value="Genomic_DNA"/>
</dbReference>
<dbReference type="SUPFAM" id="SSF141868">
    <property type="entry name" value="EAL domain-like"/>
    <property type="match status" value="1"/>
</dbReference>
<name>A0A1E5BYU8_9GAMM</name>
<organism evidence="1 2">
    <name type="scientific">Enterovibrio norvegicus FF-454</name>
    <dbReference type="NCBI Taxonomy" id="1185651"/>
    <lineage>
        <taxon>Bacteria</taxon>
        <taxon>Pseudomonadati</taxon>
        <taxon>Pseudomonadota</taxon>
        <taxon>Gammaproteobacteria</taxon>
        <taxon>Vibrionales</taxon>
        <taxon>Vibrionaceae</taxon>
        <taxon>Enterovibrio</taxon>
    </lineage>
</organism>
<sequence length="263" mass="29923">MHQTLRHLIEQHVVTDDDALILAAFLQNDIRHVCQAIRDVRSGVVVYQHVTLRFGSRGEQSVYSFDLSDGMRFSLDLYSLYLALRQSRFQIDTFHPDLVSDVVVPVDANALIWSTGQHALTQMLQLDKAAFSFLIPSLQINVSDEAQPRLVSLLATLRVRSAALWFDISIPCHHIELMKRHRPDRVKLAITLASKQDRSGLLPLIRFFRSHRLPWVAGRISSQSELNQFRLLGASHYFGYVSDIPTSLSFKGFDNPDTSQNVE</sequence>
<dbReference type="InterPro" id="IPR035919">
    <property type="entry name" value="EAL_sf"/>
</dbReference>
<keyword evidence="2" id="KW-1185">Reference proteome</keyword>
<dbReference type="Proteomes" id="UP000095039">
    <property type="component" value="Unassembled WGS sequence"/>
</dbReference>
<dbReference type="AlphaFoldDB" id="A0A1E5BYU8"/>
<proteinExistence type="predicted"/>
<protein>
    <submittedName>
        <fullName evidence="1">Diguanylate phosphodiesterase</fullName>
    </submittedName>
</protein>
<reference evidence="1 2" key="1">
    <citation type="journal article" date="2012" name="Science">
        <title>Ecological populations of bacteria act as socially cohesive units of antibiotic production and resistance.</title>
        <authorList>
            <person name="Cordero O.X."/>
            <person name="Wildschutte H."/>
            <person name="Kirkup B."/>
            <person name="Proehl S."/>
            <person name="Ngo L."/>
            <person name="Hussain F."/>
            <person name="Le Roux F."/>
            <person name="Mincer T."/>
            <person name="Polz M.F."/>
        </authorList>
    </citation>
    <scope>NUCLEOTIDE SEQUENCE [LARGE SCALE GENOMIC DNA]</scope>
    <source>
        <strain evidence="1 2">FF-454</strain>
    </source>
</reference>
<evidence type="ECO:0000313" key="1">
    <source>
        <dbReference type="EMBL" id="OEE58415.1"/>
    </source>
</evidence>
<dbReference type="RefSeq" id="WP_016959249.1">
    <property type="nucleotide sequence ID" value="NZ_AJWN02000094.1"/>
</dbReference>